<keyword evidence="2" id="KW-1185">Reference proteome</keyword>
<evidence type="ECO:0000313" key="1">
    <source>
        <dbReference type="EMBL" id="KAF0497548.1"/>
    </source>
</evidence>
<dbReference type="OrthoDB" id="2441993at2759"/>
<dbReference type="Proteomes" id="UP000439903">
    <property type="component" value="Unassembled WGS sequence"/>
</dbReference>
<sequence length="87" mass="9729">MSQSTIQIGAQSQNNNGQLQRHQHIVGLQNVSGQLRSLQNTEDFIDTQQYNALVNGTYPLTEIQDVENQTQQSAQFSTMLFSGITFP</sequence>
<reference evidence="1 2" key="1">
    <citation type="journal article" date="2019" name="Environ. Microbiol.">
        <title>At the nexus of three kingdoms: the genome of the mycorrhizal fungus Gigaspora margarita provides insights into plant, endobacterial and fungal interactions.</title>
        <authorList>
            <person name="Venice F."/>
            <person name="Ghignone S."/>
            <person name="Salvioli di Fossalunga A."/>
            <person name="Amselem J."/>
            <person name="Novero M."/>
            <person name="Xianan X."/>
            <person name="Sedzielewska Toro K."/>
            <person name="Morin E."/>
            <person name="Lipzen A."/>
            <person name="Grigoriev I.V."/>
            <person name="Henrissat B."/>
            <person name="Martin F.M."/>
            <person name="Bonfante P."/>
        </authorList>
    </citation>
    <scope>NUCLEOTIDE SEQUENCE [LARGE SCALE GENOMIC DNA]</scope>
    <source>
        <strain evidence="1 2">BEG34</strain>
    </source>
</reference>
<proteinExistence type="predicted"/>
<dbReference type="EMBL" id="WTPW01000577">
    <property type="protein sequence ID" value="KAF0497548.1"/>
    <property type="molecule type" value="Genomic_DNA"/>
</dbReference>
<dbReference type="AlphaFoldDB" id="A0A8H4AI32"/>
<accession>A0A8H4AI32</accession>
<name>A0A8H4AI32_GIGMA</name>
<protein>
    <submittedName>
        <fullName evidence="1">Uncharacterized protein</fullName>
    </submittedName>
</protein>
<gene>
    <name evidence="1" type="ORF">F8M41_020677</name>
</gene>
<comment type="caution">
    <text evidence="1">The sequence shown here is derived from an EMBL/GenBank/DDBJ whole genome shotgun (WGS) entry which is preliminary data.</text>
</comment>
<evidence type="ECO:0000313" key="2">
    <source>
        <dbReference type="Proteomes" id="UP000439903"/>
    </source>
</evidence>
<organism evidence="1 2">
    <name type="scientific">Gigaspora margarita</name>
    <dbReference type="NCBI Taxonomy" id="4874"/>
    <lineage>
        <taxon>Eukaryota</taxon>
        <taxon>Fungi</taxon>
        <taxon>Fungi incertae sedis</taxon>
        <taxon>Mucoromycota</taxon>
        <taxon>Glomeromycotina</taxon>
        <taxon>Glomeromycetes</taxon>
        <taxon>Diversisporales</taxon>
        <taxon>Gigasporaceae</taxon>
        <taxon>Gigaspora</taxon>
    </lineage>
</organism>